<evidence type="ECO:0000256" key="7">
    <source>
        <dbReference type="ARBA" id="ARBA00022679"/>
    </source>
</evidence>
<dbReference type="SUPFAM" id="SSF52540">
    <property type="entry name" value="P-loop containing nucleoside triphosphate hydrolases"/>
    <property type="match status" value="1"/>
</dbReference>
<proteinExistence type="inferred from homology"/>
<feature type="region of interest" description="Disordered" evidence="16">
    <location>
        <begin position="248"/>
        <end position="267"/>
    </location>
</feature>
<dbReference type="Proteomes" id="UP001055247">
    <property type="component" value="Unassembled WGS sequence"/>
</dbReference>
<keyword evidence="6" id="KW-0997">Cell inner membrane</keyword>
<dbReference type="Pfam" id="PF13614">
    <property type="entry name" value="AAA_31"/>
    <property type="match status" value="1"/>
</dbReference>
<comment type="similarity">
    <text evidence="2">Belongs to the CpsD/CapB family.</text>
</comment>
<comment type="subcellular location">
    <subcellularLocation>
        <location evidence="1">Cell inner membrane</location>
        <topology evidence="1">Multi-pass membrane protein</topology>
    </subcellularLocation>
</comment>
<accession>A0AAV4ZXS7</accession>
<evidence type="ECO:0000259" key="19">
    <source>
        <dbReference type="Pfam" id="PF13614"/>
    </source>
</evidence>
<evidence type="ECO:0000256" key="2">
    <source>
        <dbReference type="ARBA" id="ARBA00007316"/>
    </source>
</evidence>
<evidence type="ECO:0000256" key="9">
    <source>
        <dbReference type="ARBA" id="ARBA00022741"/>
    </source>
</evidence>
<keyword evidence="10" id="KW-0418">Kinase</keyword>
<feature type="compositionally biased region" description="Basic and acidic residues" evidence="16">
    <location>
        <begin position="249"/>
        <end position="262"/>
    </location>
</feature>
<protein>
    <recommendedName>
        <fullName evidence="4">non-specific protein-tyrosine kinase</fullName>
        <ecNumber evidence="4">2.7.10.2</ecNumber>
    </recommendedName>
</protein>
<evidence type="ECO:0000256" key="17">
    <source>
        <dbReference type="SAM" id="Phobius"/>
    </source>
</evidence>
<dbReference type="GO" id="GO:0005886">
    <property type="term" value="C:plasma membrane"/>
    <property type="evidence" value="ECO:0007669"/>
    <property type="project" value="UniProtKB-SubCell"/>
</dbReference>
<dbReference type="RefSeq" id="WP_238232152.1">
    <property type="nucleotide sequence ID" value="NZ_BPQO01000059.1"/>
</dbReference>
<dbReference type="EMBL" id="BPQO01000059">
    <property type="protein sequence ID" value="GJD92728.1"/>
    <property type="molecule type" value="Genomic_DNA"/>
</dbReference>
<dbReference type="InterPro" id="IPR003856">
    <property type="entry name" value="LPS_length_determ_N"/>
</dbReference>
<dbReference type="CDD" id="cd05387">
    <property type="entry name" value="BY-kinase"/>
    <property type="match status" value="1"/>
</dbReference>
<evidence type="ECO:0000256" key="14">
    <source>
        <dbReference type="ARBA" id="ARBA00023137"/>
    </source>
</evidence>
<gene>
    <name evidence="20" type="ORF">BHAOGJBA_6285</name>
</gene>
<evidence type="ECO:0000256" key="13">
    <source>
        <dbReference type="ARBA" id="ARBA00023136"/>
    </source>
</evidence>
<reference evidence="20" key="1">
    <citation type="journal article" date="2016" name="Front. Microbiol.">
        <title>Genome Sequence of the Piezophilic, Mesophilic Sulfate-Reducing Bacterium Desulfovibrio indicus J2T.</title>
        <authorList>
            <person name="Cao J."/>
            <person name="Maignien L."/>
            <person name="Shao Z."/>
            <person name="Alain K."/>
            <person name="Jebbar M."/>
        </authorList>
    </citation>
    <scope>NUCLEOTIDE SEQUENCE</scope>
    <source>
        <strain evidence="20">DSM 16372</strain>
    </source>
</reference>
<feature type="domain" description="Polysaccharide chain length determinant N-terminal" evidence="18">
    <location>
        <begin position="31"/>
        <end position="115"/>
    </location>
</feature>
<evidence type="ECO:0000256" key="10">
    <source>
        <dbReference type="ARBA" id="ARBA00022777"/>
    </source>
</evidence>
<comment type="catalytic activity">
    <reaction evidence="15">
        <text>L-tyrosyl-[protein] + ATP = O-phospho-L-tyrosyl-[protein] + ADP + H(+)</text>
        <dbReference type="Rhea" id="RHEA:10596"/>
        <dbReference type="Rhea" id="RHEA-COMP:10136"/>
        <dbReference type="Rhea" id="RHEA-COMP:20101"/>
        <dbReference type="ChEBI" id="CHEBI:15378"/>
        <dbReference type="ChEBI" id="CHEBI:30616"/>
        <dbReference type="ChEBI" id="CHEBI:46858"/>
        <dbReference type="ChEBI" id="CHEBI:61978"/>
        <dbReference type="ChEBI" id="CHEBI:456216"/>
        <dbReference type="EC" id="2.7.10.2"/>
    </reaction>
</comment>
<dbReference type="InterPro" id="IPR050445">
    <property type="entry name" value="Bact_polysacc_biosynth/exp"/>
</dbReference>
<keyword evidence="8 17" id="KW-0812">Transmembrane</keyword>
<keyword evidence="14" id="KW-0829">Tyrosine-protein kinase</keyword>
<dbReference type="InterPro" id="IPR027417">
    <property type="entry name" value="P-loop_NTPase"/>
</dbReference>
<evidence type="ECO:0000256" key="3">
    <source>
        <dbReference type="ARBA" id="ARBA00008883"/>
    </source>
</evidence>
<evidence type="ECO:0000256" key="12">
    <source>
        <dbReference type="ARBA" id="ARBA00022989"/>
    </source>
</evidence>
<evidence type="ECO:0000259" key="18">
    <source>
        <dbReference type="Pfam" id="PF02706"/>
    </source>
</evidence>
<reference evidence="20" key="2">
    <citation type="submission" date="2021-08" db="EMBL/GenBank/DDBJ databases">
        <authorList>
            <person name="Tani A."/>
            <person name="Ola A."/>
            <person name="Ogura Y."/>
            <person name="Katsura K."/>
            <person name="Hayashi T."/>
        </authorList>
    </citation>
    <scope>NUCLEOTIDE SEQUENCE</scope>
    <source>
        <strain evidence="20">DSM 16372</strain>
    </source>
</reference>
<evidence type="ECO:0000256" key="15">
    <source>
        <dbReference type="ARBA" id="ARBA00051245"/>
    </source>
</evidence>
<dbReference type="AlphaFoldDB" id="A0AAV4ZXS7"/>
<dbReference type="InterPro" id="IPR025669">
    <property type="entry name" value="AAA_dom"/>
</dbReference>
<organism evidence="20 21">
    <name type="scientific">Methylobacterium hispanicum</name>
    <dbReference type="NCBI Taxonomy" id="270350"/>
    <lineage>
        <taxon>Bacteria</taxon>
        <taxon>Pseudomonadati</taxon>
        <taxon>Pseudomonadota</taxon>
        <taxon>Alphaproteobacteria</taxon>
        <taxon>Hyphomicrobiales</taxon>
        <taxon>Methylobacteriaceae</taxon>
        <taxon>Methylobacterium</taxon>
    </lineage>
</organism>
<evidence type="ECO:0000256" key="6">
    <source>
        <dbReference type="ARBA" id="ARBA00022519"/>
    </source>
</evidence>
<dbReference type="Pfam" id="PF02706">
    <property type="entry name" value="Wzz"/>
    <property type="match status" value="1"/>
</dbReference>
<keyword evidence="11" id="KW-0067">ATP-binding</keyword>
<evidence type="ECO:0000256" key="11">
    <source>
        <dbReference type="ARBA" id="ARBA00022840"/>
    </source>
</evidence>
<comment type="caution">
    <text evidence="20">The sequence shown here is derived from an EMBL/GenBank/DDBJ whole genome shotgun (WGS) entry which is preliminary data.</text>
</comment>
<feature type="domain" description="AAA" evidence="19">
    <location>
        <begin position="550"/>
        <end position="662"/>
    </location>
</feature>
<dbReference type="GO" id="GO:0004713">
    <property type="term" value="F:protein tyrosine kinase activity"/>
    <property type="evidence" value="ECO:0007669"/>
    <property type="project" value="TreeGrafter"/>
</dbReference>
<evidence type="ECO:0000256" key="4">
    <source>
        <dbReference type="ARBA" id="ARBA00011903"/>
    </source>
</evidence>
<keyword evidence="9" id="KW-0547">Nucleotide-binding</keyword>
<dbReference type="EC" id="2.7.10.2" evidence="4"/>
<evidence type="ECO:0000313" key="21">
    <source>
        <dbReference type="Proteomes" id="UP001055247"/>
    </source>
</evidence>
<evidence type="ECO:0000313" key="20">
    <source>
        <dbReference type="EMBL" id="GJD92728.1"/>
    </source>
</evidence>
<dbReference type="PANTHER" id="PTHR32309:SF13">
    <property type="entry name" value="FERRIC ENTEROBACTIN TRANSPORT PROTEIN FEPE"/>
    <property type="match status" value="1"/>
</dbReference>
<name>A0AAV4ZXS7_9HYPH</name>
<keyword evidence="5" id="KW-1003">Cell membrane</keyword>
<keyword evidence="12 17" id="KW-1133">Transmembrane helix</keyword>
<keyword evidence="7" id="KW-0808">Transferase</keyword>
<keyword evidence="13 17" id="KW-0472">Membrane</keyword>
<dbReference type="InterPro" id="IPR005702">
    <property type="entry name" value="Wzc-like_C"/>
</dbReference>
<feature type="transmembrane region" description="Helical" evidence="17">
    <location>
        <begin position="42"/>
        <end position="60"/>
    </location>
</feature>
<dbReference type="Gene3D" id="3.40.50.300">
    <property type="entry name" value="P-loop containing nucleotide triphosphate hydrolases"/>
    <property type="match status" value="1"/>
</dbReference>
<comment type="similarity">
    <text evidence="3">Belongs to the etk/wzc family.</text>
</comment>
<evidence type="ECO:0000256" key="16">
    <source>
        <dbReference type="SAM" id="MobiDB-lite"/>
    </source>
</evidence>
<dbReference type="PANTHER" id="PTHR32309">
    <property type="entry name" value="TYROSINE-PROTEIN KINASE"/>
    <property type="match status" value="1"/>
</dbReference>
<keyword evidence="21" id="KW-1185">Reference proteome</keyword>
<feature type="transmembrane region" description="Helical" evidence="17">
    <location>
        <begin position="433"/>
        <end position="453"/>
    </location>
</feature>
<evidence type="ECO:0000256" key="1">
    <source>
        <dbReference type="ARBA" id="ARBA00004429"/>
    </source>
</evidence>
<evidence type="ECO:0000256" key="5">
    <source>
        <dbReference type="ARBA" id="ARBA00022475"/>
    </source>
</evidence>
<sequence length="731" mass="77142">MNINPDRFAFQTGARPSPLPEPRPRSWTIAHIVDATLRRRRTVGLVAVIVFAIAAAYASLTAPTYTSMASVVLDTKLTPPSPGTVASEMTIDPAVVDSQVEILKSDKIALDVVDRLNLTGDPEFVGSEPSFLRATIDRLVSVFDPSPQGAVRTDKRQAAAAALGRKVKVARAGRSILAEITATSLDPVKAAAIANAVAEAYIQDQLSGRMEASQRTTDWMQRRLAEVRERLDAANAALAAFRAGGGDRNAARSAERAEREGSRPGAAEALARARADLERMTQLAAALAQGNPDADTLARIDRLGDADLSRLVAEQRGPAPGAGVLRALGERLDQRIEARRKEVAASALRATLIDKQIQDLQGQDAEGAAPGPASDRERALERAAQEAQGNYEALQNRVTRVSAFLQQQSMPVTEARIVTTALPPLTKSGPKSALILLLGLIGGLGAGVAAAFLRDASDRRIRWAQQVTHDLGQPFLGSLAGCPARGRAFRHGTDGSGGRGRRLPVPLFIANGSGSPSVLETLCTTKVSIDQALHRETSRVVGIVSANAQDGKTTLATNLAVLLVEMRARVLVIDANLHGAGLADLAEGDPGPGLARAVTERRPLAECVVASRLGFHLLPGTVGAVPNHPVEILGSPVLRQLLAEARQHYDYVLVEVPPVVTAVDARVVSELIDAFVLVVRGGRTRRDAVEHAFTTCPGIADRIVGVVMNGTKTAERPAPAGAAPSYLLGAA</sequence>
<evidence type="ECO:0000256" key="8">
    <source>
        <dbReference type="ARBA" id="ARBA00022692"/>
    </source>
</evidence>